<protein>
    <submittedName>
        <fullName evidence="1">HD domain-containing protein</fullName>
    </submittedName>
</protein>
<sequence length="311" mass="35289">MKIKEIHEEGKVSVKALITKCDRGRTNKNTPYLSLTLEDRTGVLDAKFWNLTDEMVAMYHVGMVVEAQGEIIFHKNAAQLRLRKLTEDKDADLFDYVREAPMTKAEMKAEVDSMLDAMKDPVIRDVTREVIQASEEKFYTYPAATRNHHNFVGGLAYHTICMARLAKAVKALYPWLDEDLLCAGILLHDLGKVEELSSPMLAEYTSEGNLLGHISIAAAMIDRVALALDLERDERVVLLKHMVLSHHGKMEYGSPVLPMIPEAEVLTLLDNLDSRMVMMKQSIDATQPGTFGPRMFALDNRMIYHRKEEER</sequence>
<dbReference type="EMBL" id="SRYG01000001">
    <property type="protein sequence ID" value="TGY67257.1"/>
    <property type="molecule type" value="Genomic_DNA"/>
</dbReference>
<organism evidence="1 2">
    <name type="scientific">Dubosiella muris</name>
    <dbReference type="NCBI Taxonomy" id="3038133"/>
    <lineage>
        <taxon>Bacteria</taxon>
        <taxon>Bacillati</taxon>
        <taxon>Bacillota</taxon>
        <taxon>Erysipelotrichia</taxon>
        <taxon>Erysipelotrichales</taxon>
        <taxon>Erysipelotrichaceae</taxon>
        <taxon>Dubosiella</taxon>
    </lineage>
</organism>
<evidence type="ECO:0000313" key="2">
    <source>
        <dbReference type="Proteomes" id="UP000308836"/>
    </source>
</evidence>
<proteinExistence type="predicted"/>
<comment type="caution">
    <text evidence="1">The sequence shown here is derived from an EMBL/GenBank/DDBJ whole genome shotgun (WGS) entry which is preliminary data.</text>
</comment>
<dbReference type="Proteomes" id="UP000308836">
    <property type="component" value="Unassembled WGS sequence"/>
</dbReference>
<evidence type="ECO:0000313" key="1">
    <source>
        <dbReference type="EMBL" id="TGY67257.1"/>
    </source>
</evidence>
<gene>
    <name evidence="1" type="ORF">E5336_00310</name>
</gene>
<keyword evidence="2" id="KW-1185">Reference proteome</keyword>
<reference evidence="1" key="1">
    <citation type="submission" date="2019-04" db="EMBL/GenBank/DDBJ databases">
        <title>Microbes associate with the intestines of laboratory mice.</title>
        <authorList>
            <person name="Navarre W."/>
            <person name="Wong E."/>
            <person name="Huang K."/>
            <person name="Tropini C."/>
            <person name="Ng K."/>
            <person name="Yu B."/>
        </authorList>
    </citation>
    <scope>NUCLEOTIDE SEQUENCE</scope>
    <source>
        <strain evidence="1">NM09_H32</strain>
    </source>
</reference>
<accession>A0AC61RA49</accession>
<name>A0AC61RA49_9FIRM</name>